<protein>
    <submittedName>
        <fullName evidence="2">Uncharacterized protein</fullName>
    </submittedName>
</protein>
<name>E9H0I8_DAPPU</name>
<reference evidence="2 3" key="1">
    <citation type="journal article" date="2011" name="Science">
        <title>The ecoresponsive genome of Daphnia pulex.</title>
        <authorList>
            <person name="Colbourne J.K."/>
            <person name="Pfrender M.E."/>
            <person name="Gilbert D."/>
            <person name="Thomas W.K."/>
            <person name="Tucker A."/>
            <person name="Oakley T.H."/>
            <person name="Tokishita S."/>
            <person name="Aerts A."/>
            <person name="Arnold G.J."/>
            <person name="Basu M.K."/>
            <person name="Bauer D.J."/>
            <person name="Caceres C.E."/>
            <person name="Carmel L."/>
            <person name="Casola C."/>
            <person name="Choi J.H."/>
            <person name="Detter J.C."/>
            <person name="Dong Q."/>
            <person name="Dusheyko S."/>
            <person name="Eads B.D."/>
            <person name="Frohlich T."/>
            <person name="Geiler-Samerotte K.A."/>
            <person name="Gerlach D."/>
            <person name="Hatcher P."/>
            <person name="Jogdeo S."/>
            <person name="Krijgsveld J."/>
            <person name="Kriventseva E.V."/>
            <person name="Kultz D."/>
            <person name="Laforsch C."/>
            <person name="Lindquist E."/>
            <person name="Lopez J."/>
            <person name="Manak J.R."/>
            <person name="Muller J."/>
            <person name="Pangilinan J."/>
            <person name="Patwardhan R.P."/>
            <person name="Pitluck S."/>
            <person name="Pritham E.J."/>
            <person name="Rechtsteiner A."/>
            <person name="Rho M."/>
            <person name="Rogozin I.B."/>
            <person name="Sakarya O."/>
            <person name="Salamov A."/>
            <person name="Schaack S."/>
            <person name="Shapiro H."/>
            <person name="Shiga Y."/>
            <person name="Skalitzky C."/>
            <person name="Smith Z."/>
            <person name="Souvorov A."/>
            <person name="Sung W."/>
            <person name="Tang Z."/>
            <person name="Tsuchiya D."/>
            <person name="Tu H."/>
            <person name="Vos H."/>
            <person name="Wang M."/>
            <person name="Wolf Y.I."/>
            <person name="Yamagata H."/>
            <person name="Yamada T."/>
            <person name="Ye Y."/>
            <person name="Shaw J.R."/>
            <person name="Andrews J."/>
            <person name="Crease T.J."/>
            <person name="Tang H."/>
            <person name="Lucas S.M."/>
            <person name="Robertson H.M."/>
            <person name="Bork P."/>
            <person name="Koonin E.V."/>
            <person name="Zdobnov E.M."/>
            <person name="Grigoriev I.V."/>
            <person name="Lynch M."/>
            <person name="Boore J.L."/>
        </authorList>
    </citation>
    <scope>NUCLEOTIDE SEQUENCE [LARGE SCALE GENOMIC DNA]</scope>
</reference>
<dbReference type="KEGG" id="dpx:DAPPUDRAFT_108558"/>
<feature type="compositionally biased region" description="Basic residues" evidence="1">
    <location>
        <begin position="257"/>
        <end position="269"/>
    </location>
</feature>
<keyword evidence="3" id="KW-1185">Reference proteome</keyword>
<gene>
    <name evidence="2" type="ORF">DAPPUDRAFT_108558</name>
</gene>
<dbReference type="Proteomes" id="UP000000305">
    <property type="component" value="Unassembled WGS sequence"/>
</dbReference>
<dbReference type="InParanoid" id="E9H0I8"/>
<dbReference type="HOGENOM" id="CLU_987857_0_0_1"/>
<feature type="region of interest" description="Disordered" evidence="1">
    <location>
        <begin position="103"/>
        <end position="185"/>
    </location>
</feature>
<organism evidence="2 3">
    <name type="scientific">Daphnia pulex</name>
    <name type="common">Water flea</name>
    <dbReference type="NCBI Taxonomy" id="6669"/>
    <lineage>
        <taxon>Eukaryota</taxon>
        <taxon>Metazoa</taxon>
        <taxon>Ecdysozoa</taxon>
        <taxon>Arthropoda</taxon>
        <taxon>Crustacea</taxon>
        <taxon>Branchiopoda</taxon>
        <taxon>Diplostraca</taxon>
        <taxon>Cladocera</taxon>
        <taxon>Anomopoda</taxon>
        <taxon>Daphniidae</taxon>
        <taxon>Daphnia</taxon>
    </lineage>
</organism>
<evidence type="ECO:0000313" key="3">
    <source>
        <dbReference type="Proteomes" id="UP000000305"/>
    </source>
</evidence>
<sequence>MGGKVRVQQHPAGGLGDHDVWAFRICLGTIPAPFCRILCDSCRIWPSRPGRPSTAGLDGSQTETAPAAMLFDGRLTRIVHHFYADRCGPLYVSNRRPSLLSCPASYRRDSQPRRPSAAAVDIRHQIPSSHHRRGGDGRSRHVSYPATRRAKSVAPLRFGEDNADAGPLGRPRLGSSPAGGKSSSEMMRSRYFYSFAAIGDDGSSAVQPRRGRLFGRNPAAITRVLAQHQIAQQLQVFMPPTVTQPKQQSAGDYNKTGRYRARSDRRKRPAASSSGRQRQQQQ</sequence>
<evidence type="ECO:0000256" key="1">
    <source>
        <dbReference type="SAM" id="MobiDB-lite"/>
    </source>
</evidence>
<feature type="region of interest" description="Disordered" evidence="1">
    <location>
        <begin position="241"/>
        <end position="282"/>
    </location>
</feature>
<evidence type="ECO:0000313" key="2">
    <source>
        <dbReference type="EMBL" id="EFX74654.1"/>
    </source>
</evidence>
<accession>E9H0I8</accession>
<dbReference type="EMBL" id="GL732581">
    <property type="protein sequence ID" value="EFX74654.1"/>
    <property type="molecule type" value="Genomic_DNA"/>
</dbReference>
<dbReference type="AlphaFoldDB" id="E9H0I8"/>
<feature type="compositionally biased region" description="Polar residues" evidence="1">
    <location>
        <begin position="241"/>
        <end position="251"/>
    </location>
</feature>
<proteinExistence type="predicted"/>